<protein>
    <submittedName>
        <fullName evidence="1">Uncharacterized protein</fullName>
    </submittedName>
</protein>
<gene>
    <name evidence="1" type="ordered locus">EUBREC_1217</name>
</gene>
<dbReference type="Proteomes" id="UP000001477">
    <property type="component" value="Chromosome"/>
</dbReference>
<organism evidence="1 2">
    <name type="scientific">Agathobacter rectalis (strain ATCC 33656 / DSM 3377 / JCM 17463 / KCTC 5835 / VPI 0990)</name>
    <name type="common">Eubacterium rectale</name>
    <dbReference type="NCBI Taxonomy" id="515619"/>
    <lineage>
        <taxon>Bacteria</taxon>
        <taxon>Bacillati</taxon>
        <taxon>Bacillota</taxon>
        <taxon>Clostridia</taxon>
        <taxon>Lachnospirales</taxon>
        <taxon>Lachnospiraceae</taxon>
        <taxon>Agathobacter</taxon>
    </lineage>
</organism>
<dbReference type="EMBL" id="CP001107">
    <property type="protein sequence ID" value="ACR74977.1"/>
    <property type="molecule type" value="Genomic_DNA"/>
</dbReference>
<evidence type="ECO:0000313" key="1">
    <source>
        <dbReference type="EMBL" id="ACR74977.1"/>
    </source>
</evidence>
<dbReference type="STRING" id="515619.EUBREC_1217"/>
<dbReference type="AlphaFoldDB" id="C4ZHG5"/>
<proteinExistence type="predicted"/>
<accession>C4ZHG5</accession>
<evidence type="ECO:0000313" key="2">
    <source>
        <dbReference type="Proteomes" id="UP000001477"/>
    </source>
</evidence>
<reference evidence="1 2" key="1">
    <citation type="journal article" date="2009" name="Proc. Natl. Acad. Sci. U.S.A.">
        <title>Characterizing a model human gut microbiota composed of members of its two dominant bacterial phyla.</title>
        <authorList>
            <person name="Mahowald M.A."/>
            <person name="Rey F.E."/>
            <person name="Seedorf H."/>
            <person name="Turnbaugh P.J."/>
            <person name="Fulton R.S."/>
            <person name="Wollam A."/>
            <person name="Shah N."/>
            <person name="Wang C."/>
            <person name="Magrini V."/>
            <person name="Wilson R.K."/>
            <person name="Cantarel B.L."/>
            <person name="Coutinho P.M."/>
            <person name="Henrissat B."/>
            <person name="Crock L.W."/>
            <person name="Russell A."/>
            <person name="Verberkmoes N.C."/>
            <person name="Hettich R.L."/>
            <person name="Gordon J.I."/>
        </authorList>
    </citation>
    <scope>NUCLEOTIDE SEQUENCE [LARGE SCALE GENOMIC DNA]</scope>
    <source>
        <strain evidence="2">ATCC 33656 / DSM 3377 / JCM 17463 / KCTC 5835 / LMG 30912 / VPI 0990</strain>
    </source>
</reference>
<dbReference type="PaxDb" id="515619-EUBREC_1217"/>
<name>C4ZHG5_AGARV</name>
<dbReference type="HOGENOM" id="CLU_3183834_0_0_9"/>
<dbReference type="KEGG" id="ere:EUBREC_1217"/>
<sequence length="46" mass="5485">MGEILRPFLVRNSINLVFLFIKTLRNFIYDTKNHQGRKVVLIFCSE</sequence>